<keyword evidence="2" id="KW-0067">ATP-binding</keyword>
<dbReference type="PROSITE" id="PS50893">
    <property type="entry name" value="ABC_TRANSPORTER_2"/>
    <property type="match status" value="1"/>
</dbReference>
<accession>A0A6J5YWB6</accession>
<keyword evidence="1" id="KW-0547">Nucleotide-binding</keyword>
<evidence type="ECO:0000259" key="3">
    <source>
        <dbReference type="PROSITE" id="PS50893"/>
    </source>
</evidence>
<evidence type="ECO:0000313" key="4">
    <source>
        <dbReference type="EMBL" id="CAB4334755.1"/>
    </source>
</evidence>
<dbReference type="AlphaFoldDB" id="A0A6J5YWB6"/>
<dbReference type="SMART" id="SM00382">
    <property type="entry name" value="AAA"/>
    <property type="match status" value="1"/>
</dbReference>
<dbReference type="NCBIfam" id="TIGR01978">
    <property type="entry name" value="sufC"/>
    <property type="match status" value="1"/>
</dbReference>
<dbReference type="CDD" id="cd03217">
    <property type="entry name" value="ABC_FeS_Assembly"/>
    <property type="match status" value="1"/>
</dbReference>
<evidence type="ECO:0000256" key="1">
    <source>
        <dbReference type="ARBA" id="ARBA00022741"/>
    </source>
</evidence>
<dbReference type="InterPro" id="IPR003439">
    <property type="entry name" value="ABC_transporter-like_ATP-bd"/>
</dbReference>
<name>A0A6J5YWB6_9ZZZZ</name>
<dbReference type="PROSITE" id="PS00211">
    <property type="entry name" value="ABC_TRANSPORTER_1"/>
    <property type="match status" value="1"/>
</dbReference>
<dbReference type="GO" id="GO:0016887">
    <property type="term" value="F:ATP hydrolysis activity"/>
    <property type="evidence" value="ECO:0007669"/>
    <property type="project" value="InterPro"/>
</dbReference>
<reference evidence="4" key="1">
    <citation type="submission" date="2020-05" db="EMBL/GenBank/DDBJ databases">
        <authorList>
            <person name="Chiriac C."/>
            <person name="Salcher M."/>
            <person name="Ghai R."/>
            <person name="Kavagutti S V."/>
        </authorList>
    </citation>
    <scope>NUCLEOTIDE SEQUENCE</scope>
</reference>
<dbReference type="PANTHER" id="PTHR43204:SF1">
    <property type="entry name" value="ABC TRANSPORTER I FAMILY MEMBER 6, CHLOROPLASTIC"/>
    <property type="match status" value="1"/>
</dbReference>
<dbReference type="InterPro" id="IPR017871">
    <property type="entry name" value="ABC_transporter-like_CS"/>
</dbReference>
<dbReference type="PANTHER" id="PTHR43204">
    <property type="entry name" value="ABC TRANSPORTER I FAMILY MEMBER 6, CHLOROPLASTIC"/>
    <property type="match status" value="1"/>
</dbReference>
<dbReference type="GO" id="GO:0005524">
    <property type="term" value="F:ATP binding"/>
    <property type="evidence" value="ECO:0007669"/>
    <property type="project" value="UniProtKB-KW"/>
</dbReference>
<dbReference type="SUPFAM" id="SSF52540">
    <property type="entry name" value="P-loop containing nucleoside triphosphate hydrolases"/>
    <property type="match status" value="1"/>
</dbReference>
<dbReference type="EMBL" id="CAESAO010000004">
    <property type="protein sequence ID" value="CAB4334755.1"/>
    <property type="molecule type" value="Genomic_DNA"/>
</dbReference>
<sequence>MPELEISNLHVSAGEKEILKGVDLTVEAGEVHALMGPNGSGKSTLANVIMGNPALDVTQGKITFRGEDITEASPDERSRLGLFMAFQYPVAIPGVTVTKYLRMVINAHRQARGEDEISLKEFRQVVEEAMEMTEVKREFSKRYLNDGFSGGEKKRLEILQMALQKPNVAILDETDSGLDIDALNIVAEGVNTVSAESGMGVLIITHYQRILHLVKPGRVSIISDGKIVKEGGPELVDQLESEGYGWITGDSELAEPASA</sequence>
<organism evidence="4">
    <name type="scientific">freshwater metagenome</name>
    <dbReference type="NCBI Taxonomy" id="449393"/>
    <lineage>
        <taxon>unclassified sequences</taxon>
        <taxon>metagenomes</taxon>
        <taxon>ecological metagenomes</taxon>
    </lineage>
</organism>
<dbReference type="Gene3D" id="3.40.50.300">
    <property type="entry name" value="P-loop containing nucleotide triphosphate hydrolases"/>
    <property type="match status" value="1"/>
</dbReference>
<evidence type="ECO:0000256" key="2">
    <source>
        <dbReference type="ARBA" id="ARBA00022840"/>
    </source>
</evidence>
<dbReference type="InterPro" id="IPR003593">
    <property type="entry name" value="AAA+_ATPase"/>
</dbReference>
<gene>
    <name evidence="4" type="ORF">UFOPK3522_00099</name>
</gene>
<dbReference type="Pfam" id="PF00005">
    <property type="entry name" value="ABC_tran"/>
    <property type="match status" value="1"/>
</dbReference>
<protein>
    <submittedName>
        <fullName evidence="4">Unannotated protein</fullName>
    </submittedName>
</protein>
<proteinExistence type="predicted"/>
<dbReference type="InterPro" id="IPR010230">
    <property type="entry name" value="FeS-cluster_ATPase_SufC"/>
</dbReference>
<dbReference type="InterPro" id="IPR027417">
    <property type="entry name" value="P-loop_NTPase"/>
</dbReference>
<feature type="domain" description="ABC transporter" evidence="3">
    <location>
        <begin position="4"/>
        <end position="249"/>
    </location>
</feature>